<dbReference type="GO" id="GO:0016491">
    <property type="term" value="F:oxidoreductase activity"/>
    <property type="evidence" value="ECO:0007669"/>
    <property type="project" value="InterPro"/>
</dbReference>
<dbReference type="EMBL" id="FRCS01000003">
    <property type="protein sequence ID" value="SHN14225.1"/>
    <property type="molecule type" value="Genomic_DNA"/>
</dbReference>
<dbReference type="GO" id="GO:0046872">
    <property type="term" value="F:metal ion binding"/>
    <property type="evidence" value="ECO:0007669"/>
    <property type="project" value="UniProtKB-KW"/>
</dbReference>
<accession>A0A1M7PBH2</accession>
<reference evidence="6 7" key="1">
    <citation type="submission" date="2016-11" db="EMBL/GenBank/DDBJ databases">
        <authorList>
            <person name="Jaros S."/>
            <person name="Januszkiewicz K."/>
            <person name="Wedrychowicz H."/>
        </authorList>
    </citation>
    <scope>NUCLEOTIDE SEQUENCE [LARGE SCALE GENOMIC DNA]</scope>
    <source>
        <strain evidence="6 7">DSM 46144</strain>
    </source>
</reference>
<dbReference type="SUPFAM" id="SSF102114">
    <property type="entry name" value="Radical SAM enzymes"/>
    <property type="match status" value="1"/>
</dbReference>
<dbReference type="SFLD" id="SFLDG01067">
    <property type="entry name" value="SPASM/twitch_domain_containing"/>
    <property type="match status" value="1"/>
</dbReference>
<keyword evidence="1" id="KW-0949">S-adenosyl-L-methionine</keyword>
<feature type="domain" description="Radical SAM core" evidence="5">
    <location>
        <begin position="53"/>
        <end position="201"/>
    </location>
</feature>
<dbReference type="RefSeq" id="WP_218617439.1">
    <property type="nucleotide sequence ID" value="NZ_FRCS01000003.1"/>
</dbReference>
<dbReference type="InterPro" id="IPR058240">
    <property type="entry name" value="rSAM_sf"/>
</dbReference>
<gene>
    <name evidence="6" type="ORF">SAMN05443668_103166</name>
</gene>
<dbReference type="PANTHER" id="PTHR43273:SF8">
    <property type="entry name" value="RADICAL SAM DOMAIN PROTEIN"/>
    <property type="match status" value="1"/>
</dbReference>
<dbReference type="InterPro" id="IPR026335">
    <property type="entry name" value="rSAM_SPASM_FxsB"/>
</dbReference>
<dbReference type="SFLD" id="SFLDG01386">
    <property type="entry name" value="main_SPASM_domain-containing"/>
    <property type="match status" value="1"/>
</dbReference>
<dbReference type="InterPro" id="IPR013785">
    <property type="entry name" value="Aldolase_TIM"/>
</dbReference>
<evidence type="ECO:0000256" key="4">
    <source>
        <dbReference type="ARBA" id="ARBA00023014"/>
    </source>
</evidence>
<dbReference type="InterPro" id="IPR007197">
    <property type="entry name" value="rSAM"/>
</dbReference>
<dbReference type="PANTHER" id="PTHR43273">
    <property type="entry name" value="ANAEROBIC SULFATASE-MATURATING ENZYME HOMOLOG ASLB-RELATED"/>
    <property type="match status" value="1"/>
</dbReference>
<keyword evidence="3" id="KW-0408">Iron</keyword>
<dbReference type="Gene3D" id="3.20.20.70">
    <property type="entry name" value="Aldolase class I"/>
    <property type="match status" value="1"/>
</dbReference>
<dbReference type="Pfam" id="PF04055">
    <property type="entry name" value="Radical_SAM"/>
    <property type="match status" value="1"/>
</dbReference>
<evidence type="ECO:0000313" key="7">
    <source>
        <dbReference type="Proteomes" id="UP000184440"/>
    </source>
</evidence>
<evidence type="ECO:0000256" key="2">
    <source>
        <dbReference type="ARBA" id="ARBA00022723"/>
    </source>
</evidence>
<name>A0A1M7PBH2_9ACTN</name>
<proteinExistence type="predicted"/>
<evidence type="ECO:0000256" key="1">
    <source>
        <dbReference type="ARBA" id="ARBA00022691"/>
    </source>
</evidence>
<organism evidence="6 7">
    <name type="scientific">Cryptosporangium aurantiacum</name>
    <dbReference type="NCBI Taxonomy" id="134849"/>
    <lineage>
        <taxon>Bacteria</taxon>
        <taxon>Bacillati</taxon>
        <taxon>Actinomycetota</taxon>
        <taxon>Actinomycetes</taxon>
        <taxon>Cryptosporangiales</taxon>
        <taxon>Cryptosporangiaceae</taxon>
        <taxon>Cryptosporangium</taxon>
    </lineage>
</organism>
<dbReference type="AlphaFoldDB" id="A0A1M7PBH2"/>
<dbReference type="SFLD" id="SFLDS00029">
    <property type="entry name" value="Radical_SAM"/>
    <property type="match status" value="1"/>
</dbReference>
<evidence type="ECO:0000259" key="5">
    <source>
        <dbReference type="Pfam" id="PF04055"/>
    </source>
</evidence>
<evidence type="ECO:0000256" key="3">
    <source>
        <dbReference type="ARBA" id="ARBA00023004"/>
    </source>
</evidence>
<dbReference type="NCBIfam" id="TIGR04269">
    <property type="entry name" value="SAM_SPASM_FxsB"/>
    <property type="match status" value="1"/>
</dbReference>
<dbReference type="CDD" id="cd01335">
    <property type="entry name" value="Radical_SAM"/>
    <property type="match status" value="1"/>
</dbReference>
<keyword evidence="7" id="KW-1185">Reference proteome</keyword>
<dbReference type="Proteomes" id="UP000184440">
    <property type="component" value="Unassembled WGS sequence"/>
</dbReference>
<sequence length="420" mass="46222">MAEVKELPLVRLESITSAGAKCPEWPAKDVVDAALADPQWQPRPFIEFVLKVHSRCNLSCDYCYVYEMADDSWQANPATMSKTTVDQAAIRFGEHLRMHADDIRVAKVVLHGGEPLMAGPELITYLTARFRAETPPGIELDVRMTTNAVLLNCDNLRLMRDCGIRAYVSLDGDQGAHDRHRKYANGRGSYDSVVRGLDALRTPEYRDLFAGMLCTVDVANDPIEVYDALIAHQPPMLDFLLPHGNWSQPPPAWGGNSGATPYADWLIPIFDRWYDAPAQPITVRLFDAIIRLVLGGQPLVESVGLAPFQSLTIDTNGSVDFCHQLKSAFNGAASTGHHVSRDPLDSLLLHPGVVARQIGAAALCETCNACPLRDICGGGLYAHRYKTGVGYRNPSVYCADLTVLITHIIHRVAENVLEHT</sequence>
<dbReference type="GO" id="GO:0051536">
    <property type="term" value="F:iron-sulfur cluster binding"/>
    <property type="evidence" value="ECO:0007669"/>
    <property type="project" value="UniProtKB-KW"/>
</dbReference>
<dbReference type="SFLD" id="SFLDG01072">
    <property type="entry name" value="dehydrogenase_like"/>
    <property type="match status" value="1"/>
</dbReference>
<protein>
    <recommendedName>
        <fullName evidence="5">Radical SAM core domain-containing protein</fullName>
    </recommendedName>
</protein>
<keyword evidence="2" id="KW-0479">Metal-binding</keyword>
<keyword evidence="4" id="KW-0411">Iron-sulfur</keyword>
<dbReference type="STRING" id="134849.SAMN05443668_103166"/>
<dbReference type="InterPro" id="IPR023867">
    <property type="entry name" value="Sulphatase_maturase_rSAM"/>
</dbReference>
<evidence type="ECO:0000313" key="6">
    <source>
        <dbReference type="EMBL" id="SHN14225.1"/>
    </source>
</evidence>